<evidence type="ECO:0000256" key="1">
    <source>
        <dbReference type="SAM" id="MobiDB-lite"/>
    </source>
</evidence>
<comment type="caution">
    <text evidence="2">The sequence shown here is derived from an EMBL/GenBank/DDBJ whole genome shotgun (WGS) entry which is preliminary data.</text>
</comment>
<accession>A0A4Z1EN80</accession>
<reference evidence="2 3" key="1">
    <citation type="submission" date="2017-12" db="EMBL/GenBank/DDBJ databases">
        <title>Comparative genomics of Botrytis spp.</title>
        <authorList>
            <person name="Valero-Jimenez C.A."/>
            <person name="Tapia P."/>
            <person name="Veloso J."/>
            <person name="Silva-Moreno E."/>
            <person name="Staats M."/>
            <person name="Valdes J.H."/>
            <person name="Van Kan J.A.L."/>
        </authorList>
    </citation>
    <scope>NUCLEOTIDE SEQUENCE [LARGE SCALE GENOMIC DNA]</scope>
    <source>
        <strain evidence="2 3">Bt9001</strain>
    </source>
</reference>
<dbReference type="OrthoDB" id="3521855at2759"/>
<evidence type="ECO:0000313" key="3">
    <source>
        <dbReference type="Proteomes" id="UP000297777"/>
    </source>
</evidence>
<dbReference type="EMBL" id="PQXH01000063">
    <property type="protein sequence ID" value="TGO13825.1"/>
    <property type="molecule type" value="Genomic_DNA"/>
</dbReference>
<feature type="compositionally biased region" description="Basic and acidic residues" evidence="1">
    <location>
        <begin position="178"/>
        <end position="187"/>
    </location>
</feature>
<dbReference type="AlphaFoldDB" id="A0A4Z1EN80"/>
<keyword evidence="3" id="KW-1185">Reference proteome</keyword>
<sequence length="187" mass="21283">MTSAGFNGKPDWEKLARGNVYLWTKDEDNFLLNECKRFAVDGIAGQVKEKEFEGVVAAFRLEQRKHRENDSWPPRSLATVPTLQRRYYKLSAVARAHGGNPFWEGNNGYKPARITIIPGTERGASRDINEGDNQYDNSFEESMDSSNYPMYPPVEEQPAHTESTETAPARRTLLQQSGDRRTFSNHV</sequence>
<gene>
    <name evidence="2" type="ORF">BTUL_0063g00140</name>
</gene>
<dbReference type="Proteomes" id="UP000297777">
    <property type="component" value="Unassembled WGS sequence"/>
</dbReference>
<feature type="region of interest" description="Disordered" evidence="1">
    <location>
        <begin position="123"/>
        <end position="187"/>
    </location>
</feature>
<evidence type="ECO:0000313" key="2">
    <source>
        <dbReference type="EMBL" id="TGO13825.1"/>
    </source>
</evidence>
<proteinExistence type="predicted"/>
<protein>
    <submittedName>
        <fullName evidence="2">Uncharacterized protein</fullName>
    </submittedName>
</protein>
<organism evidence="2 3">
    <name type="scientific">Botrytis tulipae</name>
    <dbReference type="NCBI Taxonomy" id="87230"/>
    <lineage>
        <taxon>Eukaryota</taxon>
        <taxon>Fungi</taxon>
        <taxon>Dikarya</taxon>
        <taxon>Ascomycota</taxon>
        <taxon>Pezizomycotina</taxon>
        <taxon>Leotiomycetes</taxon>
        <taxon>Helotiales</taxon>
        <taxon>Sclerotiniaceae</taxon>
        <taxon>Botrytis</taxon>
    </lineage>
</organism>
<name>A0A4Z1EN80_9HELO</name>